<reference evidence="6 7" key="1">
    <citation type="submission" date="2021-09" db="EMBL/GenBank/DDBJ databases">
        <title>Genomic insights and catalytic innovation underlie evolution of tropane alkaloids biosynthesis.</title>
        <authorList>
            <person name="Wang Y.-J."/>
            <person name="Tian T."/>
            <person name="Huang J.-P."/>
            <person name="Huang S.-X."/>
        </authorList>
    </citation>
    <scope>NUCLEOTIDE SEQUENCE [LARGE SCALE GENOMIC DNA]</scope>
    <source>
        <strain evidence="6">KIB-2018</strain>
        <tissue evidence="6">Leaf</tissue>
    </source>
</reference>
<feature type="region of interest" description="Disordered" evidence="4">
    <location>
        <begin position="690"/>
        <end position="710"/>
    </location>
</feature>
<name>A0AAV8TZV7_9ROSI</name>
<sequence>MNPPPATPVPNSLPFRNPNSFSHHHPPPLQFPYHPPRPTTTTIPTSSTQIPHLSTTLSSITDLLSLSHQTLTALSSLTKPQITTGYVSCPHNPHHLMPPESLFLHSLRCPFPLSEDPASLIQSLYYPKTLNNPLCLPECPLKEHPCSTEVCFSLDAYHDEFAPAFFYKDCPGVVNFNDLVRPRRLFTLPRVLLVECANSARTSKGDIGELDTSSINLFPSDFWGIRREIDGWVDYPIEYLHGVFCTVLGLHLVKDSDLRRWIITDSPRHGVLIDVYMRDHISLLFGLSLRAIRREALALSNCEVNMTTKTFKCPVLVLSLTWIVSQLSVLYGEMNAKCFVISIFRQCILDVACQLLLFPLVSNSQVYPSALDANQDDGKEIKITEGLEVITNCKYGKGVDAFMLKEEISVPRVAGAVAAVHERSLLEAKIKELRGSYSLPRYHRVAEHVCISQRADEERKKRDNYRAVIEHDGLLRKQTSNQDSNKAKTKEELLAEERDYKRRRMSYRGKKLKRTTLQVMRDIIDEYMEDIMQAGGIGCFGKGDEHKGKSSEPIFIHDDTMDVNELRKNNSNSDEATRTESALKDVPSRDYGFVQQGNDEYHEHLGTQTRKHGKRYHSGSPGRRSHSWTHNRSSYNRERDALEYLRVEHPENRIYNRSNHHVDKSLKSVPDSTNYVNSEKDDKKLVIRNRDYRNSTQSRRSNLPAENAFEDRYDPMRSLDMQEEDVREHVIAG</sequence>
<feature type="region of interest" description="Disordered" evidence="4">
    <location>
        <begin position="565"/>
        <end position="634"/>
    </location>
</feature>
<evidence type="ECO:0000256" key="2">
    <source>
        <dbReference type="ARBA" id="ARBA00022771"/>
    </source>
</evidence>
<feature type="region of interest" description="Disordered" evidence="4">
    <location>
        <begin position="1"/>
        <end position="29"/>
    </location>
</feature>
<dbReference type="InterPro" id="IPR022776">
    <property type="entry name" value="TRM13/UPF0224_CHHC_Znf_dom"/>
</dbReference>
<dbReference type="Proteomes" id="UP001159364">
    <property type="component" value="Linkage Group LG02"/>
</dbReference>
<dbReference type="GO" id="GO:0008270">
    <property type="term" value="F:zinc ion binding"/>
    <property type="evidence" value="ECO:0007669"/>
    <property type="project" value="UniProtKB-KW"/>
</dbReference>
<protein>
    <recommendedName>
        <fullName evidence="5">CHHC U11-48K-type domain-containing protein</fullName>
    </recommendedName>
</protein>
<evidence type="ECO:0000259" key="5">
    <source>
        <dbReference type="PROSITE" id="PS51800"/>
    </source>
</evidence>
<dbReference type="AlphaFoldDB" id="A0AAV8TZV7"/>
<evidence type="ECO:0000256" key="4">
    <source>
        <dbReference type="SAM" id="MobiDB-lite"/>
    </source>
</evidence>
<accession>A0AAV8TZV7</accession>
<evidence type="ECO:0000313" key="7">
    <source>
        <dbReference type="Proteomes" id="UP001159364"/>
    </source>
</evidence>
<gene>
    <name evidence="6" type="ORF">K2173_026872</name>
</gene>
<evidence type="ECO:0000256" key="1">
    <source>
        <dbReference type="ARBA" id="ARBA00022723"/>
    </source>
</evidence>
<keyword evidence="1" id="KW-0479">Metal-binding</keyword>
<evidence type="ECO:0000256" key="3">
    <source>
        <dbReference type="ARBA" id="ARBA00022833"/>
    </source>
</evidence>
<keyword evidence="2" id="KW-0863">Zinc-finger</keyword>
<feature type="domain" description="CHHC U11-48K-type" evidence="5">
    <location>
        <begin position="86"/>
        <end position="113"/>
    </location>
</feature>
<feature type="compositionally biased region" description="Basic and acidic residues" evidence="4">
    <location>
        <begin position="575"/>
        <end position="588"/>
    </location>
</feature>
<dbReference type="PROSITE" id="PS51800">
    <property type="entry name" value="ZF_CHHC_U11_48K"/>
    <property type="match status" value="1"/>
</dbReference>
<dbReference type="PANTHER" id="PTHR21402:SF10">
    <property type="entry name" value="U11_U12 SMALL NUCLEAR RIBONUCLEOPROTEIN 48 KDA PROTEIN"/>
    <property type="match status" value="1"/>
</dbReference>
<organism evidence="6 7">
    <name type="scientific">Erythroxylum novogranatense</name>
    <dbReference type="NCBI Taxonomy" id="1862640"/>
    <lineage>
        <taxon>Eukaryota</taxon>
        <taxon>Viridiplantae</taxon>
        <taxon>Streptophyta</taxon>
        <taxon>Embryophyta</taxon>
        <taxon>Tracheophyta</taxon>
        <taxon>Spermatophyta</taxon>
        <taxon>Magnoliopsida</taxon>
        <taxon>eudicotyledons</taxon>
        <taxon>Gunneridae</taxon>
        <taxon>Pentapetalae</taxon>
        <taxon>rosids</taxon>
        <taxon>fabids</taxon>
        <taxon>Malpighiales</taxon>
        <taxon>Erythroxylaceae</taxon>
        <taxon>Erythroxylum</taxon>
    </lineage>
</organism>
<dbReference type="InterPro" id="IPR051591">
    <property type="entry name" value="UPF0224_FAM112_RNA_Proc"/>
</dbReference>
<proteinExistence type="predicted"/>
<feature type="compositionally biased region" description="Basic and acidic residues" evidence="4">
    <location>
        <begin position="657"/>
        <end position="666"/>
    </location>
</feature>
<keyword evidence="7" id="KW-1185">Reference proteome</keyword>
<dbReference type="EMBL" id="JAIWQS010000002">
    <property type="protein sequence ID" value="KAJ8771695.1"/>
    <property type="molecule type" value="Genomic_DNA"/>
</dbReference>
<dbReference type="PANTHER" id="PTHR21402">
    <property type="entry name" value="GAMETOCYTE SPECIFIC FACTOR 1-RELATED"/>
    <property type="match status" value="1"/>
</dbReference>
<feature type="region of interest" description="Disordered" evidence="4">
    <location>
        <begin position="657"/>
        <end position="677"/>
    </location>
</feature>
<evidence type="ECO:0000313" key="6">
    <source>
        <dbReference type="EMBL" id="KAJ8771695.1"/>
    </source>
</evidence>
<keyword evidence="3" id="KW-0862">Zinc</keyword>
<feature type="compositionally biased region" description="Basic residues" evidence="4">
    <location>
        <begin position="609"/>
        <end position="629"/>
    </location>
</feature>
<comment type="caution">
    <text evidence="6">The sequence shown here is derived from an EMBL/GenBank/DDBJ whole genome shotgun (WGS) entry which is preliminary data.</text>
</comment>